<accession>A0ABT6VUV2</accession>
<evidence type="ECO:0000313" key="3">
    <source>
        <dbReference type="Proteomes" id="UP001156398"/>
    </source>
</evidence>
<dbReference type="EMBL" id="JAAGKO020000005">
    <property type="protein sequence ID" value="MDI5962242.1"/>
    <property type="molecule type" value="Genomic_DNA"/>
</dbReference>
<keyword evidence="3" id="KW-1185">Reference proteome</keyword>
<evidence type="ECO:0000313" key="2">
    <source>
        <dbReference type="EMBL" id="MDI5962242.1"/>
    </source>
</evidence>
<proteinExistence type="predicted"/>
<organism evidence="2 3">
    <name type="scientific">Streptantibioticus silvisoli</name>
    <dbReference type="NCBI Taxonomy" id="2705255"/>
    <lineage>
        <taxon>Bacteria</taxon>
        <taxon>Bacillati</taxon>
        <taxon>Actinomycetota</taxon>
        <taxon>Actinomycetes</taxon>
        <taxon>Kitasatosporales</taxon>
        <taxon>Streptomycetaceae</taxon>
        <taxon>Streptantibioticus</taxon>
    </lineage>
</organism>
<gene>
    <name evidence="2" type="ORF">POF43_005830</name>
</gene>
<evidence type="ECO:0008006" key="4">
    <source>
        <dbReference type="Google" id="ProtNLM"/>
    </source>
</evidence>
<comment type="caution">
    <text evidence="2">The sequence shown here is derived from an EMBL/GenBank/DDBJ whole genome shotgun (WGS) entry which is preliminary data.</text>
</comment>
<dbReference type="Proteomes" id="UP001156398">
    <property type="component" value="Unassembled WGS sequence"/>
</dbReference>
<dbReference type="RefSeq" id="WP_271325428.1">
    <property type="nucleotide sequence ID" value="NZ_JAAGKO020000005.1"/>
</dbReference>
<protein>
    <recommendedName>
        <fullName evidence="4">Secreted protein</fullName>
    </recommendedName>
</protein>
<sequence>MGTVRMLLRRSFQMATVAALAFLAFAVPGATAAQAAVPAVPHTAVPAVAHSVAPALTTVCANQPFPAGYIVTAAATTGLSSPCQGFLQYTIALPTNGAHACAVGAAEIPAGWVITGSSVVAQPQCAGEYATDTINQPYNGIQACLGSTFPSPYVLTAITSGNYAPCDGQAMTLTQQYAGIVACANTAVWTDWVVTAVSSGSACAGYGLETLDPAYDGIVACGQGPNPAGYVITENWTTSNGCGLDQGLKYNLPYNGIHACGDSTLPTGWYVTSTYADSLCGLFQGETLQS</sequence>
<reference evidence="2 3" key="1">
    <citation type="submission" date="2023-05" db="EMBL/GenBank/DDBJ databases">
        <title>Streptantibioticus silvisoli sp. nov., acidotolerant actinomycetes 1 from pine litter.</title>
        <authorList>
            <person name="Swiecimska M."/>
            <person name="Golinska P."/>
            <person name="Sangal V."/>
            <person name="Wachnowicz B."/>
            <person name="Goodfellow M."/>
        </authorList>
    </citation>
    <scope>NUCLEOTIDE SEQUENCE [LARGE SCALE GENOMIC DNA]</scope>
    <source>
        <strain evidence="2 3">SL54</strain>
    </source>
</reference>
<evidence type="ECO:0000256" key="1">
    <source>
        <dbReference type="SAM" id="SignalP"/>
    </source>
</evidence>
<name>A0ABT6VUV2_9ACTN</name>
<feature type="chain" id="PRO_5046941682" description="Secreted protein" evidence="1">
    <location>
        <begin position="36"/>
        <end position="290"/>
    </location>
</feature>
<feature type="signal peptide" evidence="1">
    <location>
        <begin position="1"/>
        <end position="35"/>
    </location>
</feature>
<keyword evidence="1" id="KW-0732">Signal</keyword>